<evidence type="ECO:0000256" key="2">
    <source>
        <dbReference type="ARBA" id="ARBA00004765"/>
    </source>
</evidence>
<evidence type="ECO:0000256" key="11">
    <source>
        <dbReference type="ARBA" id="ARBA00022990"/>
    </source>
</evidence>
<dbReference type="GO" id="GO:0005886">
    <property type="term" value="C:plasma membrane"/>
    <property type="evidence" value="ECO:0007669"/>
    <property type="project" value="InterPro"/>
</dbReference>
<dbReference type="GO" id="GO:0016024">
    <property type="term" value="P:CDP-diacylglycerol biosynthetic process"/>
    <property type="evidence" value="ECO:0007669"/>
    <property type="project" value="UniProtKB-UniRule"/>
</dbReference>
<keyword evidence="13 25" id="KW-0496">Mitochondrion</keyword>
<evidence type="ECO:0000256" key="24">
    <source>
        <dbReference type="ARBA" id="ARBA00049585"/>
    </source>
</evidence>
<evidence type="ECO:0000256" key="17">
    <source>
        <dbReference type="ARBA" id="ARBA00023315"/>
    </source>
</evidence>
<comment type="catalytic activity">
    <reaction evidence="22">
        <text>sn-glycerol 3-phosphate + octadecanoyl-CoA = 1-octadecanoyl-sn-glycero-3-phosphate + CoA</text>
        <dbReference type="Rhea" id="RHEA:37195"/>
        <dbReference type="ChEBI" id="CHEBI:57287"/>
        <dbReference type="ChEBI" id="CHEBI:57394"/>
        <dbReference type="ChEBI" id="CHEBI:57597"/>
        <dbReference type="ChEBI" id="CHEBI:74565"/>
    </reaction>
    <physiologicalReaction direction="left-to-right" evidence="22">
        <dbReference type="Rhea" id="RHEA:37196"/>
    </physiologicalReaction>
</comment>
<keyword evidence="28" id="KW-1185">Reference proteome</keyword>
<evidence type="ECO:0000256" key="18">
    <source>
        <dbReference type="ARBA" id="ARBA00023335"/>
    </source>
</evidence>
<comment type="pathway">
    <text evidence="3">Lipid metabolism.</text>
</comment>
<dbReference type="InterPro" id="IPR041728">
    <property type="entry name" value="GPAT/DHAPAT_LPLAT"/>
</dbReference>
<dbReference type="Pfam" id="PF01553">
    <property type="entry name" value="Acyltransferase"/>
    <property type="match status" value="1"/>
</dbReference>
<evidence type="ECO:0000256" key="3">
    <source>
        <dbReference type="ARBA" id="ARBA00005189"/>
    </source>
</evidence>
<evidence type="ECO:0000256" key="22">
    <source>
        <dbReference type="ARBA" id="ARBA00048408"/>
    </source>
</evidence>
<sequence>VYYHSVEENKDRSSSPSVLRSVTTTGKEGLLNRKRPFVGRCCHSCTPLSQRLFNPSIPSLGLRNVIYINETHTRHRGWLARRLSYVLFVLERDVRKDMFARNVVENVLNSSRYQVAIVEVASEGASTDAESGVDSKAVSKVRRKTRGFLQEMVANISPAFIRITGWVLLKLFNGFFWSIQIHKGQLEMVKKAASENNVPLVFLPVHKSHIDYLLITFILFCHNIKAPHIAAGNNLNIPILSTLIRKLGGFFIRRKLDETSDGKKDMLYRSLLHAVKELLRQQQFLEVYLEGTRSRSGKPSPAHAGMLSFVVDTLCANSIPDVLIVPVGISYDRIIEGNYNSEQLGKPKKNESLWGIACGVFRMLRKNYGCVRVDFTQPFSLKEYLDTQRSRHLQAPLTLEQILLPTIIAAQYDEDHLNSRDLSDEPRRRQVIANLAKHVLFTASKSSAIMSTHIVACLLLYRHRQGVLLSKLVEDFFNMKEEILSRDFDLGFSGNSEDVVMHALSLLGNCVNVTSTNRNTEFIIAPSNTVPALFELNFYSNGLFHVFIADAIIACSALALLREQSATSVSGQNSSSVLLSQERLIRRAAGLSHFLSNEVAVAMPCQTLYQVFHDAVTRLIEYGVLIVAEEDQEELSPSEEPWPKKFPEALAWRSDEEDEDSDFGDEQRDRYLKVSPSAEPQEFYTFLQRILTPVLEAYSGAAIFVHSLISPMSEREYTHKLFKYLLTRTERGVAVYGESATHYLVKNTVKTFKELGVLKERREDGVCRLELSSTFLPQANRNKLLQYILGFSLL</sequence>
<evidence type="ECO:0000256" key="4">
    <source>
        <dbReference type="ARBA" id="ARBA00007937"/>
    </source>
</evidence>
<protein>
    <recommendedName>
        <fullName evidence="6 25">Glycerol-3-phosphate acyltransferase 1, mitochondrial</fullName>
        <ecNumber evidence="5 25">2.3.1.15</ecNumber>
    </recommendedName>
</protein>
<evidence type="ECO:0000256" key="10">
    <source>
        <dbReference type="ARBA" id="ARBA00022787"/>
    </source>
</evidence>
<keyword evidence="10" id="KW-1000">Mitochondrion outer membrane</keyword>
<evidence type="ECO:0000259" key="26">
    <source>
        <dbReference type="SMART" id="SM00563"/>
    </source>
</evidence>
<comment type="catalytic activity">
    <reaction evidence="23">
        <text>sn-glycerol 3-phosphate + (9Z)-octadecenoyl-CoA = 1-(9Z-octadecenoyl)-sn-glycero-3-phosphate + CoA</text>
        <dbReference type="Rhea" id="RHEA:37199"/>
        <dbReference type="ChEBI" id="CHEBI:57287"/>
        <dbReference type="ChEBI" id="CHEBI:57387"/>
        <dbReference type="ChEBI" id="CHEBI:57597"/>
        <dbReference type="ChEBI" id="CHEBI:74544"/>
    </reaction>
    <physiologicalReaction direction="left-to-right" evidence="23">
        <dbReference type="Rhea" id="RHEA:37200"/>
    </physiologicalReaction>
</comment>
<dbReference type="GO" id="GO:0004366">
    <property type="term" value="F:glycerol-3-phosphate O-acyltransferase activity"/>
    <property type="evidence" value="ECO:0007669"/>
    <property type="project" value="UniProtKB-UniRule"/>
</dbReference>
<dbReference type="GO" id="GO:0006072">
    <property type="term" value="P:glycerol-3-phosphate metabolic process"/>
    <property type="evidence" value="ECO:0007669"/>
    <property type="project" value="TreeGrafter"/>
</dbReference>
<keyword evidence="17 25" id="KW-0012">Acyltransferase</keyword>
<evidence type="ECO:0000256" key="6">
    <source>
        <dbReference type="ARBA" id="ARBA00017577"/>
    </source>
</evidence>
<evidence type="ECO:0000256" key="5">
    <source>
        <dbReference type="ARBA" id="ARBA00013113"/>
    </source>
</evidence>
<comment type="catalytic activity">
    <reaction evidence="18">
        <text>dodecanoyl-CoA + sn-glycerol 3-phosphate = 1-dodecanoyl-sn-glycerol 3-phosphate + CoA</text>
        <dbReference type="Rhea" id="RHEA:35727"/>
        <dbReference type="ChEBI" id="CHEBI:57287"/>
        <dbReference type="ChEBI" id="CHEBI:57375"/>
        <dbReference type="ChEBI" id="CHEBI:57597"/>
        <dbReference type="ChEBI" id="CHEBI:72682"/>
    </reaction>
    <physiologicalReaction direction="left-to-right" evidence="18">
        <dbReference type="Rhea" id="RHEA:35728"/>
    </physiologicalReaction>
</comment>
<reference evidence="27" key="2">
    <citation type="submission" date="2025-09" db="UniProtKB">
        <authorList>
            <consortium name="Ensembl"/>
        </authorList>
    </citation>
    <scope>IDENTIFICATION</scope>
</reference>
<evidence type="ECO:0000256" key="8">
    <source>
        <dbReference type="ARBA" id="ARBA00022553"/>
    </source>
</evidence>
<evidence type="ECO:0000313" key="27">
    <source>
        <dbReference type="Ensembl" id="ENSCCRP00010040372.1"/>
    </source>
</evidence>
<dbReference type="SUPFAM" id="SSF69593">
    <property type="entry name" value="Glycerol-3-phosphate (1)-acyltransferase"/>
    <property type="match status" value="1"/>
</dbReference>
<dbReference type="InterPro" id="IPR028354">
    <property type="entry name" value="GPAT_PlsB"/>
</dbReference>
<feature type="domain" description="Phospholipid/glycerol acyltransferase" evidence="26">
    <location>
        <begin position="200"/>
        <end position="332"/>
    </location>
</feature>
<evidence type="ECO:0000256" key="21">
    <source>
        <dbReference type="ARBA" id="ARBA00047573"/>
    </source>
</evidence>
<keyword evidence="11" id="KW-0007">Acetylation</keyword>
<evidence type="ECO:0000256" key="23">
    <source>
        <dbReference type="ARBA" id="ARBA00048672"/>
    </source>
</evidence>
<comment type="catalytic activity">
    <reaction evidence="21">
        <text>sn-glycerol 3-phosphate + hexadecanoyl-CoA = 1-hexadecanoyl-sn-glycero-3-phosphate + CoA</text>
        <dbReference type="Rhea" id="RHEA:35723"/>
        <dbReference type="ChEBI" id="CHEBI:57287"/>
        <dbReference type="ChEBI" id="CHEBI:57379"/>
        <dbReference type="ChEBI" id="CHEBI:57518"/>
        <dbReference type="ChEBI" id="CHEBI:57597"/>
    </reaction>
    <physiologicalReaction direction="left-to-right" evidence="21">
        <dbReference type="Rhea" id="RHEA:35724"/>
    </physiologicalReaction>
</comment>
<comment type="similarity">
    <text evidence="4 25">Belongs to the GPAT/DAPAT family.</text>
</comment>
<comment type="catalytic activity">
    <reaction evidence="25">
        <text>sn-glycerol 3-phosphate + an acyl-CoA = a 1-acyl-sn-glycero-3-phosphate + CoA</text>
        <dbReference type="Rhea" id="RHEA:15325"/>
        <dbReference type="ChEBI" id="CHEBI:57287"/>
        <dbReference type="ChEBI" id="CHEBI:57597"/>
        <dbReference type="ChEBI" id="CHEBI:57970"/>
        <dbReference type="ChEBI" id="CHEBI:58342"/>
        <dbReference type="EC" id="2.3.1.15"/>
    </reaction>
</comment>
<keyword evidence="9 25" id="KW-0808">Transferase</keyword>
<keyword evidence="8" id="KW-0597">Phosphoprotein</keyword>
<comment type="pathway">
    <text evidence="2 25">Phospholipid metabolism; CDP-diacylglycerol biosynthesis; CDP-diacylglycerol from sn-glycerol 3-phosphate: step 1/3.</text>
</comment>
<dbReference type="CDD" id="cd07993">
    <property type="entry name" value="LPLAT_DHAPAT-like"/>
    <property type="match status" value="1"/>
</dbReference>
<dbReference type="Pfam" id="PF19277">
    <property type="entry name" value="GPAT_C"/>
    <property type="match status" value="1"/>
</dbReference>
<evidence type="ECO:0000256" key="16">
    <source>
        <dbReference type="ARBA" id="ARBA00023264"/>
    </source>
</evidence>
<evidence type="ECO:0000256" key="7">
    <source>
        <dbReference type="ARBA" id="ARBA00022516"/>
    </source>
</evidence>
<comment type="subcellular location">
    <subcellularLocation>
        <location evidence="1">Mitochondrion outer membrane</location>
        <topology evidence="1">Peripheral membrane protein</topology>
    </subcellularLocation>
</comment>
<dbReference type="InterPro" id="IPR022284">
    <property type="entry name" value="GPAT/DHAPAT"/>
</dbReference>
<dbReference type="GO" id="GO:0006631">
    <property type="term" value="P:fatty acid metabolic process"/>
    <property type="evidence" value="ECO:0007669"/>
    <property type="project" value="TreeGrafter"/>
</dbReference>
<name>A0A8C1K2W3_CYPCA</name>
<accession>A0A8C1K2W3</accession>
<evidence type="ECO:0000256" key="9">
    <source>
        <dbReference type="ARBA" id="ARBA00022679"/>
    </source>
</evidence>
<keyword evidence="16 25" id="KW-1208">Phospholipid metabolism</keyword>
<keyword evidence="15 25" id="KW-0594">Phospholipid biosynthesis</keyword>
<evidence type="ECO:0000256" key="19">
    <source>
        <dbReference type="ARBA" id="ARBA00023344"/>
    </source>
</evidence>
<reference evidence="27" key="1">
    <citation type="submission" date="2025-08" db="UniProtKB">
        <authorList>
            <consortium name="Ensembl"/>
        </authorList>
    </citation>
    <scope>IDENTIFICATION</scope>
</reference>
<dbReference type="PIRSF" id="PIRSF500064">
    <property type="entry name" value="GPAT"/>
    <property type="match status" value="1"/>
</dbReference>
<dbReference type="InterPro" id="IPR045520">
    <property type="entry name" value="GPAT/DHAPAT_C"/>
</dbReference>
<comment type="catalytic activity">
    <reaction evidence="20">
        <text>1-acyl-sn-glycero-3-phospho-(1'-sn-glycerol) + an acyl-CoA = a 1,2-diacyl-sn-glycero-3-phospho-(1'-sn-glycerol) + CoA</text>
        <dbReference type="Rhea" id="RHEA:33203"/>
        <dbReference type="ChEBI" id="CHEBI:57287"/>
        <dbReference type="ChEBI" id="CHEBI:58342"/>
        <dbReference type="ChEBI" id="CHEBI:64716"/>
        <dbReference type="ChEBI" id="CHEBI:64840"/>
    </reaction>
    <physiologicalReaction direction="left-to-right" evidence="20">
        <dbReference type="Rhea" id="RHEA:33204"/>
    </physiologicalReaction>
</comment>
<dbReference type="PANTHER" id="PTHR12563">
    <property type="entry name" value="GLYCEROL-3-PHOSPHATE ACYLTRANSFERASE"/>
    <property type="match status" value="1"/>
</dbReference>
<keyword evidence="14 25" id="KW-0472">Membrane</keyword>
<dbReference type="Proteomes" id="UP000694427">
    <property type="component" value="Unplaced"/>
</dbReference>
<comment type="catalytic activity">
    <reaction evidence="19">
        <text>(9Z,12Z)-octadecadienoyl-CoA + sn-glycerol 3-phosphate = 1-(9Z,12Z)-octadecadienoyl-sn-glycero-3-phosphate + CoA</text>
        <dbReference type="Rhea" id="RHEA:37203"/>
        <dbReference type="ChEBI" id="CHEBI:57287"/>
        <dbReference type="ChEBI" id="CHEBI:57383"/>
        <dbReference type="ChEBI" id="CHEBI:57597"/>
        <dbReference type="ChEBI" id="CHEBI:74547"/>
    </reaction>
    <physiologicalReaction direction="left-to-right" evidence="19">
        <dbReference type="Rhea" id="RHEA:37204"/>
    </physiologicalReaction>
</comment>
<dbReference type="Ensembl" id="ENSCCRT00010044337.1">
    <property type="protein sequence ID" value="ENSCCRP00010040372.1"/>
    <property type="gene ID" value="ENSCCRG00010015373.1"/>
</dbReference>
<evidence type="ECO:0000256" key="12">
    <source>
        <dbReference type="ARBA" id="ARBA00023098"/>
    </source>
</evidence>
<evidence type="ECO:0000256" key="1">
    <source>
        <dbReference type="ARBA" id="ARBA00004450"/>
    </source>
</evidence>
<dbReference type="PIRSF" id="PIRSF000437">
    <property type="entry name" value="GPAT_DHAPAT"/>
    <property type="match status" value="1"/>
</dbReference>
<keyword evidence="7 25" id="KW-0444">Lipid biosynthesis</keyword>
<dbReference type="GO" id="GO:0019432">
    <property type="term" value="P:triglyceride biosynthetic process"/>
    <property type="evidence" value="ECO:0007669"/>
    <property type="project" value="TreeGrafter"/>
</dbReference>
<evidence type="ECO:0000256" key="20">
    <source>
        <dbReference type="ARBA" id="ARBA00047480"/>
    </source>
</evidence>
<evidence type="ECO:0000256" key="25">
    <source>
        <dbReference type="PIRNR" id="PIRNR000437"/>
    </source>
</evidence>
<dbReference type="InterPro" id="IPR002123">
    <property type="entry name" value="Plipid/glycerol_acylTrfase"/>
</dbReference>
<organism evidence="27 28">
    <name type="scientific">Cyprinus carpio</name>
    <name type="common">Common carp</name>
    <dbReference type="NCBI Taxonomy" id="7962"/>
    <lineage>
        <taxon>Eukaryota</taxon>
        <taxon>Metazoa</taxon>
        <taxon>Chordata</taxon>
        <taxon>Craniata</taxon>
        <taxon>Vertebrata</taxon>
        <taxon>Euteleostomi</taxon>
        <taxon>Actinopterygii</taxon>
        <taxon>Neopterygii</taxon>
        <taxon>Teleostei</taxon>
        <taxon>Ostariophysi</taxon>
        <taxon>Cypriniformes</taxon>
        <taxon>Cyprinidae</taxon>
        <taxon>Cyprininae</taxon>
        <taxon>Cyprinus</taxon>
    </lineage>
</organism>
<comment type="function">
    <text evidence="24">Mitochondrial membrane protein that catalyzes the essential first step of biosynthesis of glycerolipids such as triglycerides, phosphatidic acids and lysophosphatidic acids. Esterifies acyl-group from acyl-coenzyme A (acyl-CoA) to the sn-1 position of glycerol-3-phosphate, to produce lysophosphatidic acid. Has a narrow hydrophobic binding cleft that selects for a linear acyl chain. Catalytic activity is higher for substrates with a 16-carbon acyl chain.</text>
</comment>
<dbReference type="UniPathway" id="UPA00557">
    <property type="reaction ID" value="UER00612"/>
</dbReference>
<dbReference type="GO" id="GO:0005741">
    <property type="term" value="C:mitochondrial outer membrane"/>
    <property type="evidence" value="ECO:0007669"/>
    <property type="project" value="UniProtKB-SubCell"/>
</dbReference>
<keyword evidence="12 25" id="KW-0443">Lipid metabolism</keyword>
<dbReference type="SMART" id="SM00563">
    <property type="entry name" value="PlsC"/>
    <property type="match status" value="1"/>
</dbReference>
<evidence type="ECO:0000256" key="13">
    <source>
        <dbReference type="ARBA" id="ARBA00023128"/>
    </source>
</evidence>
<dbReference type="EC" id="2.3.1.15" evidence="5 25"/>
<evidence type="ECO:0000256" key="14">
    <source>
        <dbReference type="ARBA" id="ARBA00023136"/>
    </source>
</evidence>
<proteinExistence type="inferred from homology"/>
<evidence type="ECO:0000256" key="15">
    <source>
        <dbReference type="ARBA" id="ARBA00023209"/>
    </source>
</evidence>
<evidence type="ECO:0000313" key="28">
    <source>
        <dbReference type="Proteomes" id="UP000694427"/>
    </source>
</evidence>
<dbReference type="PANTHER" id="PTHR12563:SF16">
    <property type="entry name" value="GLYCEROL-3-PHOSPHATE ACYLTRANSFERASE 1, MITOCHONDRIAL"/>
    <property type="match status" value="1"/>
</dbReference>
<dbReference type="AlphaFoldDB" id="A0A8C1K2W3"/>